<dbReference type="Gene3D" id="3.40.630.30">
    <property type="match status" value="1"/>
</dbReference>
<sequence length="90" mass="10392">MPDGAIVETGARTFALSELVIVEKFRGTGVAHQIHHELLRGRPEERVTLLVERDHPKVRGLYEMWGYEWFDEVQPFTDASLYDAMVLNLH</sequence>
<dbReference type="AlphaFoldDB" id="A0AB39R8T6"/>
<evidence type="ECO:0000313" key="1">
    <source>
        <dbReference type="EMBL" id="XDQ50966.1"/>
    </source>
</evidence>
<name>A0AB39R8T6_9ACTN</name>
<dbReference type="RefSeq" id="WP_369244314.1">
    <property type="nucleotide sequence ID" value="NZ_CP163443.1"/>
</dbReference>
<evidence type="ECO:0008006" key="2">
    <source>
        <dbReference type="Google" id="ProtNLM"/>
    </source>
</evidence>
<dbReference type="InterPro" id="IPR016181">
    <property type="entry name" value="Acyl_CoA_acyltransferase"/>
</dbReference>
<reference evidence="1" key="1">
    <citation type="submission" date="2024-07" db="EMBL/GenBank/DDBJ databases">
        <authorList>
            <person name="Yu S.T."/>
        </authorList>
    </citation>
    <scope>NUCLEOTIDE SEQUENCE</scope>
    <source>
        <strain evidence="1">R41</strain>
    </source>
</reference>
<dbReference type="EMBL" id="CP163443">
    <property type="protein sequence ID" value="XDQ50966.1"/>
    <property type="molecule type" value="Genomic_DNA"/>
</dbReference>
<protein>
    <recommendedName>
        <fullName evidence="2">N-acetyltransferase domain-containing protein</fullName>
    </recommendedName>
</protein>
<accession>A0AB39R8T6</accession>
<proteinExistence type="predicted"/>
<dbReference type="SUPFAM" id="SSF55729">
    <property type="entry name" value="Acyl-CoA N-acyltransferases (Nat)"/>
    <property type="match status" value="1"/>
</dbReference>
<organism evidence="1">
    <name type="scientific">Streptomyces sp. R41</name>
    <dbReference type="NCBI Taxonomy" id="3238632"/>
    <lineage>
        <taxon>Bacteria</taxon>
        <taxon>Bacillati</taxon>
        <taxon>Actinomycetota</taxon>
        <taxon>Actinomycetes</taxon>
        <taxon>Kitasatosporales</taxon>
        <taxon>Streptomycetaceae</taxon>
        <taxon>Streptomyces</taxon>
    </lineage>
</organism>
<gene>
    <name evidence="1" type="ORF">AB5J53_04280</name>
</gene>